<feature type="domain" description="Spore protein YkvP/CgeB glycosyl transferase-like" evidence="1">
    <location>
        <begin position="199"/>
        <end position="348"/>
    </location>
</feature>
<organism evidence="2 3">
    <name type="scientific">Cystobacter ferrugineus</name>
    <dbReference type="NCBI Taxonomy" id="83449"/>
    <lineage>
        <taxon>Bacteria</taxon>
        <taxon>Pseudomonadati</taxon>
        <taxon>Myxococcota</taxon>
        <taxon>Myxococcia</taxon>
        <taxon>Myxococcales</taxon>
        <taxon>Cystobacterineae</taxon>
        <taxon>Archangiaceae</taxon>
        <taxon>Cystobacter</taxon>
    </lineage>
</organism>
<reference evidence="3" key="1">
    <citation type="submission" date="2016-11" db="EMBL/GenBank/DDBJ databases">
        <authorList>
            <person name="Shukria A."/>
            <person name="Stevens D.C."/>
        </authorList>
    </citation>
    <scope>NUCLEOTIDE SEQUENCE [LARGE SCALE GENOMIC DNA]</scope>
    <source>
        <strain evidence="3">Cbfe23</strain>
    </source>
</reference>
<evidence type="ECO:0000313" key="3">
    <source>
        <dbReference type="Proteomes" id="UP000182229"/>
    </source>
</evidence>
<keyword evidence="3" id="KW-1185">Reference proteome</keyword>
<keyword evidence="2" id="KW-0808">Transferase</keyword>
<gene>
    <name evidence="2" type="ORF">BON30_11910</name>
</gene>
<dbReference type="GO" id="GO:0016740">
    <property type="term" value="F:transferase activity"/>
    <property type="evidence" value="ECO:0007669"/>
    <property type="project" value="UniProtKB-KW"/>
</dbReference>
<comment type="caution">
    <text evidence="2">The sequence shown here is derived from an EMBL/GenBank/DDBJ whole genome shotgun (WGS) entry which is preliminary data.</text>
</comment>
<accession>A0A1L9BH92</accession>
<sequence>MKLVIFGLTVSSSWGNGHATLWRGLISALTARGHRVVFFERDQPFYASQRDLLELPPGAELRLYASWEEALPHARRHLRDADVGMVTSYCADGIAAGRLLLGSSVPVKSFYDMDTPVTLERAERGEPVEYIGPEGLGDYDIVLSYTGGEALTGLRRFFGARHTVPLYGSVDPRVHHPRPPKAHYQGHLSYLGTYAANRQQALERLFLEPARRMPERRFVIGGAQYPQDFAWTDNLYFVQHLPPSEHPSFFCSSALTLNVTRAPMAAMGWCPSGRLFEAAACGTPVLSDAWEGLESFFLPGEEILLAHSTEDVLEALRLSPEELARMGRRARERALTEHTADRRAEELVRLLDGAAHVSNPVRS</sequence>
<dbReference type="InterPro" id="IPR055259">
    <property type="entry name" value="YkvP/CgeB_Glyco_trans-like"/>
</dbReference>
<dbReference type="STRING" id="83449.BON30_11910"/>
<dbReference type="SUPFAM" id="SSF53756">
    <property type="entry name" value="UDP-Glycosyltransferase/glycogen phosphorylase"/>
    <property type="match status" value="1"/>
</dbReference>
<dbReference type="AlphaFoldDB" id="A0A1L9BH92"/>
<proteinExistence type="predicted"/>
<evidence type="ECO:0000259" key="1">
    <source>
        <dbReference type="Pfam" id="PF13524"/>
    </source>
</evidence>
<dbReference type="Proteomes" id="UP000182229">
    <property type="component" value="Unassembled WGS sequence"/>
</dbReference>
<dbReference type="Pfam" id="PF13524">
    <property type="entry name" value="Glyco_trans_1_2"/>
    <property type="match status" value="1"/>
</dbReference>
<reference evidence="2 3" key="2">
    <citation type="submission" date="2016-12" db="EMBL/GenBank/DDBJ databases">
        <title>Draft Genome Sequence of Cystobacter ferrugineus Strain Cbfe23.</title>
        <authorList>
            <person name="Akbar S."/>
            <person name="Dowd S.E."/>
            <person name="Stevens D.C."/>
        </authorList>
    </citation>
    <scope>NUCLEOTIDE SEQUENCE [LARGE SCALE GENOMIC DNA]</scope>
    <source>
        <strain evidence="2 3">Cbfe23</strain>
    </source>
</reference>
<dbReference type="EMBL" id="MPIN01000002">
    <property type="protein sequence ID" value="OJH41548.1"/>
    <property type="molecule type" value="Genomic_DNA"/>
</dbReference>
<name>A0A1L9BH92_9BACT</name>
<dbReference type="Gene3D" id="3.40.50.2000">
    <property type="entry name" value="Glycogen Phosphorylase B"/>
    <property type="match status" value="1"/>
</dbReference>
<dbReference type="RefSeq" id="WP_071898214.1">
    <property type="nucleotide sequence ID" value="NZ_MPIN01000002.1"/>
</dbReference>
<protein>
    <submittedName>
        <fullName evidence="2">Glycosyltransferase</fullName>
    </submittedName>
</protein>
<evidence type="ECO:0000313" key="2">
    <source>
        <dbReference type="EMBL" id="OJH41548.1"/>
    </source>
</evidence>
<dbReference type="OrthoDB" id="9813806at2"/>